<organism evidence="8 9">
    <name type="scientific">Sulfuricurvum kujiense (strain ATCC BAA-921 / DSM 16994 / JCM 11577 / YK-1)</name>
    <dbReference type="NCBI Taxonomy" id="709032"/>
    <lineage>
        <taxon>Bacteria</taxon>
        <taxon>Pseudomonadati</taxon>
        <taxon>Campylobacterota</taxon>
        <taxon>Epsilonproteobacteria</taxon>
        <taxon>Campylobacterales</taxon>
        <taxon>Sulfurimonadaceae</taxon>
        <taxon>Sulfuricurvum</taxon>
    </lineage>
</organism>
<evidence type="ECO:0000256" key="7">
    <source>
        <dbReference type="SAM" id="Phobius"/>
    </source>
</evidence>
<evidence type="ECO:0000256" key="6">
    <source>
        <dbReference type="ARBA" id="ARBA00023136"/>
    </source>
</evidence>
<keyword evidence="9" id="KW-1185">Reference proteome</keyword>
<keyword evidence="4 7" id="KW-0812">Transmembrane</keyword>
<evidence type="ECO:0000313" key="9">
    <source>
        <dbReference type="Proteomes" id="UP000008721"/>
    </source>
</evidence>
<dbReference type="PANTHER" id="PTHR34184:SF4">
    <property type="entry name" value="UPF0718 PROTEIN YCGR"/>
    <property type="match status" value="1"/>
</dbReference>
<dbReference type="InterPro" id="IPR005524">
    <property type="entry name" value="DUF318"/>
</dbReference>
<feature type="transmembrane region" description="Helical" evidence="7">
    <location>
        <begin position="112"/>
        <end position="132"/>
    </location>
</feature>
<gene>
    <name evidence="8" type="ordered locus">Sulku_0404</name>
</gene>
<name>E4TZI3_SULKY</name>
<comment type="subcellular location">
    <subcellularLocation>
        <location evidence="1">Cell membrane</location>
        <topology evidence="1">Multi-pass membrane protein</topology>
    </subcellularLocation>
</comment>
<feature type="transmembrane region" description="Helical" evidence="7">
    <location>
        <begin position="53"/>
        <end position="72"/>
    </location>
</feature>
<evidence type="ECO:0000256" key="1">
    <source>
        <dbReference type="ARBA" id="ARBA00004651"/>
    </source>
</evidence>
<feature type="transmembrane region" description="Helical" evidence="7">
    <location>
        <begin position="7"/>
        <end position="33"/>
    </location>
</feature>
<dbReference type="NCBIfam" id="NF033936">
    <property type="entry name" value="CuZnOut_SO0444"/>
    <property type="match status" value="1"/>
</dbReference>
<reference evidence="8 9" key="1">
    <citation type="journal article" date="2012" name="Stand. Genomic Sci.">
        <title>Complete genome sequence of the sulfur compounds oxidizing chemolithoautotroph Sulfuricurvum kujiense type strain (YK-1(T)).</title>
        <authorList>
            <person name="Han C."/>
            <person name="Kotsyurbenko O."/>
            <person name="Chertkov O."/>
            <person name="Held B."/>
            <person name="Lapidus A."/>
            <person name="Nolan M."/>
            <person name="Lucas S."/>
            <person name="Hammon N."/>
            <person name="Deshpande S."/>
            <person name="Cheng J.F."/>
            <person name="Tapia R."/>
            <person name="Goodwin L.A."/>
            <person name="Pitluck S."/>
            <person name="Liolios K."/>
            <person name="Pagani I."/>
            <person name="Ivanova N."/>
            <person name="Mavromatis K."/>
            <person name="Mikhailova N."/>
            <person name="Pati A."/>
            <person name="Chen A."/>
            <person name="Palaniappan K."/>
            <person name="Land M."/>
            <person name="Hauser L."/>
            <person name="Chang Y.J."/>
            <person name="Jeffries C.D."/>
            <person name="Brambilla E.M."/>
            <person name="Rohde M."/>
            <person name="Spring S."/>
            <person name="Sikorski J."/>
            <person name="Goker M."/>
            <person name="Woyke T."/>
            <person name="Bristow J."/>
            <person name="Eisen J.A."/>
            <person name="Markowitz V."/>
            <person name="Hugenholtz P."/>
            <person name="Kyrpides N.C."/>
            <person name="Klenk H.P."/>
            <person name="Detter J.C."/>
        </authorList>
    </citation>
    <scope>NUCLEOTIDE SEQUENCE [LARGE SCALE GENOMIC DNA]</scope>
    <source>
        <strain evidence="9">ATCC BAA-921 / DSM 16994 / JCM 11577 / YK-1</strain>
    </source>
</reference>
<evidence type="ECO:0000256" key="3">
    <source>
        <dbReference type="ARBA" id="ARBA00022475"/>
    </source>
</evidence>
<protein>
    <submittedName>
        <fullName evidence="8">Permease</fullName>
    </submittedName>
</protein>
<keyword evidence="3" id="KW-1003">Cell membrane</keyword>
<dbReference type="RefSeq" id="WP_013459268.1">
    <property type="nucleotide sequence ID" value="NC_014762.1"/>
</dbReference>
<dbReference type="GO" id="GO:0005886">
    <property type="term" value="C:plasma membrane"/>
    <property type="evidence" value="ECO:0007669"/>
    <property type="project" value="UniProtKB-SubCell"/>
</dbReference>
<keyword evidence="5 7" id="KW-1133">Transmembrane helix</keyword>
<accession>E4TZI3</accession>
<sequence length="354" mass="37526">MNLIWEAFWDLSVAMGIYILFGLLAAGVLHQLIREEWIQKHLGSDTHGSVYKAALFGTPLPLCSCSVIPFAASLRRNGASKGATLSFLISTPITGIDSILATFGMFGWVFTFYRVFTSVILAITAGMLMNIFDPKEVAKKGVAFSATPPNAPSPIIQSAKEEKKPPFSVSGVFQYGLVTLLGSFSKPLLFGLLLGAFITAAIPSNLQELFNDNRILGYLLAVAIAAPMYVCATESLPIAASLIIAGVSPGAAFIFLSAGPATNTVTMGAVKSMLGTRALVIYLSVIAIGSITFGALVDIVFDTLSINMGINLHEHRGIVEEAAAVLMLGLIGWHLIRGLFQQKEKGCNGGSCCS</sequence>
<dbReference type="PANTHER" id="PTHR34184">
    <property type="entry name" value="UPF0718 PROTEIN YCGR"/>
    <property type="match status" value="1"/>
</dbReference>
<evidence type="ECO:0000256" key="5">
    <source>
        <dbReference type="ARBA" id="ARBA00022989"/>
    </source>
</evidence>
<evidence type="ECO:0000256" key="4">
    <source>
        <dbReference type="ARBA" id="ARBA00022692"/>
    </source>
</evidence>
<evidence type="ECO:0000256" key="2">
    <source>
        <dbReference type="ARBA" id="ARBA00006386"/>
    </source>
</evidence>
<feature type="transmembrane region" description="Helical" evidence="7">
    <location>
        <begin position="187"/>
        <end position="203"/>
    </location>
</feature>
<dbReference type="InterPro" id="IPR052923">
    <property type="entry name" value="UPF0718"/>
</dbReference>
<dbReference type="AlphaFoldDB" id="E4TZI3"/>
<dbReference type="STRING" id="709032.Sulku_0404"/>
<dbReference type="Proteomes" id="UP000008721">
    <property type="component" value="Chromosome"/>
</dbReference>
<evidence type="ECO:0000313" key="8">
    <source>
        <dbReference type="EMBL" id="ADR33071.1"/>
    </source>
</evidence>
<dbReference type="EMBL" id="CP002355">
    <property type="protein sequence ID" value="ADR33071.1"/>
    <property type="molecule type" value="Genomic_DNA"/>
</dbReference>
<feature type="transmembrane region" description="Helical" evidence="7">
    <location>
        <begin position="279"/>
        <end position="301"/>
    </location>
</feature>
<dbReference type="Pfam" id="PF03773">
    <property type="entry name" value="ArsP_1"/>
    <property type="match status" value="1"/>
</dbReference>
<dbReference type="HOGENOM" id="CLU_049002_0_0_7"/>
<dbReference type="KEGG" id="sku:Sulku_0404"/>
<feature type="transmembrane region" description="Helical" evidence="7">
    <location>
        <begin position="215"/>
        <end position="232"/>
    </location>
</feature>
<comment type="similarity">
    <text evidence="2">Belongs to the UPF0718 family.</text>
</comment>
<keyword evidence="6 7" id="KW-0472">Membrane</keyword>
<dbReference type="eggNOG" id="COG0701">
    <property type="taxonomic scope" value="Bacteria"/>
</dbReference>
<feature type="transmembrane region" description="Helical" evidence="7">
    <location>
        <begin position="84"/>
        <end position="106"/>
    </location>
</feature>
<proteinExistence type="inferred from homology"/>
<feature type="transmembrane region" description="Helical" evidence="7">
    <location>
        <begin position="322"/>
        <end position="340"/>
    </location>
</feature>
<feature type="transmembrane region" description="Helical" evidence="7">
    <location>
        <begin position="239"/>
        <end position="259"/>
    </location>
</feature>